<evidence type="ECO:0000256" key="5">
    <source>
        <dbReference type="ARBA" id="ARBA00022676"/>
    </source>
</evidence>
<evidence type="ECO:0000256" key="10">
    <source>
        <dbReference type="ARBA" id="ARBA00023136"/>
    </source>
</evidence>
<keyword evidence="5 11" id="KW-0328">Glycosyltransferase</keyword>
<sequence length="517" mass="59693">MDCTRDGSVVTFAVFTRVVTILLQIVSNNLIPDHEADAFNPEWKINGVGDQVVYTLLGGFTHWDSAHFLYIAEYGYTKEEHFAFFPLYPFLLSFTKEQATSQQLLMFMSEHSVILICGIACNLTFFAITALVLYRLSVIVLRNEKTAYQAALLFSINPAAIFMTAAYTESLFAMLGFLAMLLLEKKYIFSSSVMFAVATATRSNGVVACGFFLYLFARRIIWELFCLHRCFNFKAMVQSFTKTLVYLLLTIVTLISVFCPFIIFQYYAYVKFCTDEKLFSYFEIEHPWRNSPDVFDDADVTEIEDFSPPLQNVHEQPSWCNNSPPIVYSHIQEKYWNNGLFKYYEWKQIPNFMLATPMVVFCSWAVWDYCRVRWNYIKYLGLKPKKYKEDDDDKIHIGYYGDGVFVYLCHMIVLVVFGVLFMNVQVITRFISSSCPLFYWFAAAMTTPSTTNSSEENNTSDNSSSRDNIIDSATDNVLTRQILSIKSQDLKTKIILGFFLAYNLLGIILHCNFLPWT</sequence>
<name>A0ABM0GRE0_SACKO</name>
<dbReference type="Pfam" id="PF04188">
    <property type="entry name" value="Mannosyl_trans2"/>
    <property type="match status" value="1"/>
</dbReference>
<dbReference type="Proteomes" id="UP000694865">
    <property type="component" value="Unplaced"/>
</dbReference>
<feature type="transmembrane region" description="Helical" evidence="11">
    <location>
        <begin position="195"/>
        <end position="217"/>
    </location>
</feature>
<comment type="subcellular location">
    <subcellularLocation>
        <location evidence="1 11">Endoplasmic reticulum membrane</location>
        <topology evidence="1 11">Multi-pass membrane protein</topology>
    </subcellularLocation>
</comment>
<evidence type="ECO:0000256" key="6">
    <source>
        <dbReference type="ARBA" id="ARBA00022679"/>
    </source>
</evidence>
<evidence type="ECO:0000256" key="3">
    <source>
        <dbReference type="ARBA" id="ARBA00008698"/>
    </source>
</evidence>
<evidence type="ECO:0000256" key="1">
    <source>
        <dbReference type="ARBA" id="ARBA00004477"/>
    </source>
</evidence>
<feature type="transmembrane region" description="Helical" evidence="11">
    <location>
        <begin position="494"/>
        <end position="516"/>
    </location>
</feature>
<comment type="pathway">
    <text evidence="2 11">Glycolipid biosynthesis; glycosylphosphatidylinositol-anchor biosynthesis.</text>
</comment>
<evidence type="ECO:0000313" key="13">
    <source>
        <dbReference type="Proteomes" id="UP000694865"/>
    </source>
</evidence>
<evidence type="ECO:0000256" key="2">
    <source>
        <dbReference type="ARBA" id="ARBA00004687"/>
    </source>
</evidence>
<keyword evidence="6 11" id="KW-0808">Transferase</keyword>
<protein>
    <recommendedName>
        <fullName evidence="11">GPI mannosyltransferase 2</fullName>
        <ecNumber evidence="11">2.4.1.-</ecNumber>
    </recommendedName>
</protein>
<comment type="similarity">
    <text evidence="3 11">Belongs to the PIGV family.</text>
</comment>
<feature type="transmembrane region" description="Helical" evidence="11">
    <location>
        <begin position="404"/>
        <end position="424"/>
    </location>
</feature>
<dbReference type="EC" id="2.4.1.-" evidence="11"/>
<keyword evidence="4 11" id="KW-0337">GPI-anchor biosynthesis</keyword>
<evidence type="ECO:0000313" key="14">
    <source>
        <dbReference type="RefSeq" id="XP_002735639.1"/>
    </source>
</evidence>
<comment type="caution">
    <text evidence="11">Lacks conserved residue(s) required for the propagation of feature annotation.</text>
</comment>
<evidence type="ECO:0000256" key="12">
    <source>
        <dbReference type="SAM" id="MobiDB-lite"/>
    </source>
</evidence>
<organism evidence="13 14">
    <name type="scientific">Saccoglossus kowalevskii</name>
    <name type="common">Acorn worm</name>
    <dbReference type="NCBI Taxonomy" id="10224"/>
    <lineage>
        <taxon>Eukaryota</taxon>
        <taxon>Metazoa</taxon>
        <taxon>Hemichordata</taxon>
        <taxon>Enteropneusta</taxon>
        <taxon>Harrimaniidae</taxon>
        <taxon>Saccoglossus</taxon>
    </lineage>
</organism>
<keyword evidence="7 11" id="KW-0812">Transmembrane</keyword>
<feature type="transmembrane region" description="Helical" evidence="11">
    <location>
        <begin position="244"/>
        <end position="269"/>
    </location>
</feature>
<reference evidence="14" key="1">
    <citation type="submission" date="2025-08" db="UniProtKB">
        <authorList>
            <consortium name="RefSeq"/>
        </authorList>
    </citation>
    <scope>IDENTIFICATION</scope>
    <source>
        <tissue evidence="14">Testes</tissue>
    </source>
</reference>
<keyword evidence="10 11" id="KW-0472">Membrane</keyword>
<dbReference type="InterPro" id="IPR007315">
    <property type="entry name" value="PIG-V/Gpi18"/>
</dbReference>
<evidence type="ECO:0000256" key="9">
    <source>
        <dbReference type="ARBA" id="ARBA00022989"/>
    </source>
</evidence>
<dbReference type="PANTHER" id="PTHR12468:SF2">
    <property type="entry name" value="GPI MANNOSYLTRANSFERASE 2"/>
    <property type="match status" value="1"/>
</dbReference>
<feature type="region of interest" description="Disordered" evidence="12">
    <location>
        <begin position="448"/>
        <end position="468"/>
    </location>
</feature>
<keyword evidence="13" id="KW-1185">Reference proteome</keyword>
<feature type="transmembrane region" description="Helical" evidence="11">
    <location>
        <begin position="113"/>
        <end position="136"/>
    </location>
</feature>
<proteinExistence type="inferred from homology"/>
<accession>A0ABM0GRE0</accession>
<comment type="function">
    <text evidence="11">Mannosyltransferase involved in glycosylphosphatidylinositol-anchor biosynthesis.</text>
</comment>
<evidence type="ECO:0000256" key="8">
    <source>
        <dbReference type="ARBA" id="ARBA00022824"/>
    </source>
</evidence>
<feature type="transmembrane region" description="Helical" evidence="11">
    <location>
        <begin position="349"/>
        <end position="367"/>
    </location>
</feature>
<gene>
    <name evidence="14" type="primary">LOC100378869</name>
</gene>
<dbReference type="RefSeq" id="XP_002735639.1">
    <property type="nucleotide sequence ID" value="XM_002735593.2"/>
</dbReference>
<evidence type="ECO:0000256" key="4">
    <source>
        <dbReference type="ARBA" id="ARBA00022502"/>
    </source>
</evidence>
<feature type="transmembrane region" description="Helical" evidence="11">
    <location>
        <begin position="156"/>
        <end position="183"/>
    </location>
</feature>
<dbReference type="GeneID" id="100378869"/>
<evidence type="ECO:0000256" key="7">
    <source>
        <dbReference type="ARBA" id="ARBA00022692"/>
    </source>
</evidence>
<keyword evidence="9 11" id="KW-1133">Transmembrane helix</keyword>
<evidence type="ECO:0000256" key="11">
    <source>
        <dbReference type="RuleBase" id="RU363112"/>
    </source>
</evidence>
<keyword evidence="8 11" id="KW-0256">Endoplasmic reticulum</keyword>
<dbReference type="PANTHER" id="PTHR12468">
    <property type="entry name" value="GPI MANNOSYLTRANSFERASE 2"/>
    <property type="match status" value="1"/>
</dbReference>